<feature type="region of interest" description="Disordered" evidence="1">
    <location>
        <begin position="246"/>
        <end position="266"/>
    </location>
</feature>
<evidence type="ECO:0000256" key="1">
    <source>
        <dbReference type="SAM" id="MobiDB-lite"/>
    </source>
</evidence>
<comment type="caution">
    <text evidence="3">The sequence shown here is derived from an EMBL/GenBank/DDBJ whole genome shotgun (WGS) entry which is preliminary data.</text>
</comment>
<feature type="domain" description="Pyrrolo-quinoline quinone repeat" evidence="2">
    <location>
        <begin position="38"/>
        <end position="106"/>
    </location>
</feature>
<dbReference type="Pfam" id="PF13360">
    <property type="entry name" value="PQQ_2"/>
    <property type="match status" value="2"/>
</dbReference>
<dbReference type="InterPro" id="IPR011047">
    <property type="entry name" value="Quinoprotein_ADH-like_sf"/>
</dbReference>
<gene>
    <name evidence="3" type="ORF">HPULCUR_012073</name>
</gene>
<feature type="domain" description="Pyrrolo-quinoline quinone repeat" evidence="2">
    <location>
        <begin position="152"/>
        <end position="225"/>
    </location>
</feature>
<organism evidence="3 4">
    <name type="scientific">Helicostylum pulchrum</name>
    <dbReference type="NCBI Taxonomy" id="562976"/>
    <lineage>
        <taxon>Eukaryota</taxon>
        <taxon>Fungi</taxon>
        <taxon>Fungi incertae sedis</taxon>
        <taxon>Mucoromycota</taxon>
        <taxon>Mucoromycotina</taxon>
        <taxon>Mucoromycetes</taxon>
        <taxon>Mucorales</taxon>
        <taxon>Mucorineae</taxon>
        <taxon>Mucoraceae</taxon>
        <taxon>Helicostylum</taxon>
    </lineage>
</organism>
<keyword evidence="4" id="KW-1185">Reference proteome</keyword>
<dbReference type="SMART" id="SM00564">
    <property type="entry name" value="PQQ"/>
    <property type="match status" value="3"/>
</dbReference>
<dbReference type="PANTHER" id="PTHR34512:SF30">
    <property type="entry name" value="OUTER MEMBRANE PROTEIN ASSEMBLY FACTOR BAMB"/>
    <property type="match status" value="1"/>
</dbReference>
<evidence type="ECO:0000259" key="2">
    <source>
        <dbReference type="Pfam" id="PF13360"/>
    </source>
</evidence>
<accession>A0ABP9YI55</accession>
<dbReference type="InterPro" id="IPR002372">
    <property type="entry name" value="PQQ_rpt_dom"/>
</dbReference>
<dbReference type="Proteomes" id="UP001476247">
    <property type="component" value="Unassembled WGS sequence"/>
</dbReference>
<evidence type="ECO:0000313" key="4">
    <source>
        <dbReference type="Proteomes" id="UP001476247"/>
    </source>
</evidence>
<evidence type="ECO:0000313" key="3">
    <source>
        <dbReference type="EMBL" id="GAA5806537.1"/>
    </source>
</evidence>
<protein>
    <recommendedName>
        <fullName evidence="2">Pyrrolo-quinoline quinone repeat domain-containing protein</fullName>
    </recommendedName>
</protein>
<sequence length="266" mass="29078">MPLWNKEKDGDDKSGLPESTLFATDKFSRTDLLICASNGSIYAIHKQDGTKLWKAKIGSSAAVISLFVTDSDKLVAGGFGKTHCIDLMTGNIMWTNKMPGFGYSEVSVATTPSKILYPSTVVPTVESSEILPPHYDQVTEDKQIIISCSEGKAMAIDLESGETRWTYNCPGGWYNIPVTIIEPSNWEAGRPHQLVYVGSGKWVYCLNASSGHVIWSVQVSNATFSSDYMTLATPWSSRLAAESHSAFSQNPSGQAMSMQRARERSS</sequence>
<dbReference type="Gene3D" id="2.130.10.10">
    <property type="entry name" value="YVTN repeat-like/Quinoprotein amine dehydrogenase"/>
    <property type="match status" value="2"/>
</dbReference>
<proteinExistence type="predicted"/>
<dbReference type="InterPro" id="IPR015943">
    <property type="entry name" value="WD40/YVTN_repeat-like_dom_sf"/>
</dbReference>
<reference evidence="3 4" key="1">
    <citation type="submission" date="2024-04" db="EMBL/GenBank/DDBJ databases">
        <title>genome sequences of Mucor flavus KT1a and Helicostylum pulchrum KT1b strains isolation_sourced from the surface of a dry-aged beef.</title>
        <authorList>
            <person name="Toyotome T."/>
            <person name="Hosono M."/>
            <person name="Torimaru M."/>
            <person name="Fukuda K."/>
            <person name="Mikami N."/>
        </authorList>
    </citation>
    <scope>NUCLEOTIDE SEQUENCE [LARGE SCALE GENOMIC DNA]</scope>
    <source>
        <strain evidence="3 4">KT1b</strain>
    </source>
</reference>
<dbReference type="InterPro" id="IPR018391">
    <property type="entry name" value="PQQ_b-propeller_rpt"/>
</dbReference>
<name>A0ABP9YI55_9FUNG</name>
<dbReference type="PANTHER" id="PTHR34512">
    <property type="entry name" value="CELL SURFACE PROTEIN"/>
    <property type="match status" value="1"/>
</dbReference>
<feature type="compositionally biased region" description="Polar residues" evidence="1">
    <location>
        <begin position="246"/>
        <end position="257"/>
    </location>
</feature>
<dbReference type="SUPFAM" id="SSF50998">
    <property type="entry name" value="Quinoprotein alcohol dehydrogenase-like"/>
    <property type="match status" value="1"/>
</dbReference>
<dbReference type="EMBL" id="BAABUJ010000069">
    <property type="protein sequence ID" value="GAA5806537.1"/>
    <property type="molecule type" value="Genomic_DNA"/>
</dbReference>